<feature type="compositionally biased region" description="Low complexity" evidence="3">
    <location>
        <begin position="272"/>
        <end position="295"/>
    </location>
</feature>
<keyword evidence="2" id="KW-0597">Phosphoprotein</keyword>
<dbReference type="PANTHER" id="PTHR12659:SF7">
    <property type="entry name" value="CROSSVEINLESS C, ISOFORM C"/>
    <property type="match status" value="1"/>
</dbReference>
<dbReference type="InterPro" id="IPR023393">
    <property type="entry name" value="START-like_dom_sf"/>
</dbReference>
<accession>F6RXC5</accession>
<organism evidence="6 7">
    <name type="scientific">Ciona intestinalis</name>
    <name type="common">Transparent sea squirt</name>
    <name type="synonym">Ascidia intestinalis</name>
    <dbReference type="NCBI Taxonomy" id="7719"/>
    <lineage>
        <taxon>Eukaryota</taxon>
        <taxon>Metazoa</taxon>
        <taxon>Chordata</taxon>
        <taxon>Tunicata</taxon>
        <taxon>Ascidiacea</taxon>
        <taxon>Phlebobranchia</taxon>
        <taxon>Cionidae</taxon>
        <taxon>Ciona</taxon>
    </lineage>
</organism>
<evidence type="ECO:0000313" key="6">
    <source>
        <dbReference type="Ensembl" id="ENSCINP00000008340.3"/>
    </source>
</evidence>
<keyword evidence="7" id="KW-1185">Reference proteome</keyword>
<dbReference type="InterPro" id="IPR008936">
    <property type="entry name" value="Rho_GTPase_activation_prot"/>
</dbReference>
<dbReference type="InterPro" id="IPR002913">
    <property type="entry name" value="START_lipid-bd_dom"/>
</dbReference>
<reference evidence="6" key="3">
    <citation type="submission" date="2025-08" db="UniProtKB">
        <authorList>
            <consortium name="Ensembl"/>
        </authorList>
    </citation>
    <scope>IDENTIFICATION</scope>
</reference>
<dbReference type="Gene3D" id="3.30.530.20">
    <property type="match status" value="1"/>
</dbReference>
<dbReference type="Pfam" id="PF01852">
    <property type="entry name" value="START"/>
    <property type="match status" value="1"/>
</dbReference>
<evidence type="ECO:0000256" key="1">
    <source>
        <dbReference type="ARBA" id="ARBA00022468"/>
    </source>
</evidence>
<proteinExistence type="predicted"/>
<feature type="compositionally biased region" description="Polar residues" evidence="3">
    <location>
        <begin position="108"/>
        <end position="124"/>
    </location>
</feature>
<evidence type="ECO:0000259" key="4">
    <source>
        <dbReference type="PROSITE" id="PS50238"/>
    </source>
</evidence>
<dbReference type="SUPFAM" id="SSF55961">
    <property type="entry name" value="Bet v1-like"/>
    <property type="match status" value="1"/>
</dbReference>
<dbReference type="PROSITE" id="PS50238">
    <property type="entry name" value="RHOGAP"/>
    <property type="match status" value="1"/>
</dbReference>
<dbReference type="HOGENOM" id="CLU_004367_0_0_1"/>
<feature type="domain" description="Rho-GAP" evidence="4">
    <location>
        <begin position="586"/>
        <end position="799"/>
    </location>
</feature>
<dbReference type="Proteomes" id="UP000008144">
    <property type="component" value="Chromosome 2"/>
</dbReference>
<dbReference type="Ensembl" id="ENSCINT00000008340.3">
    <property type="protein sequence ID" value="ENSCINP00000008340.3"/>
    <property type="gene ID" value="ENSCING00000004038.3"/>
</dbReference>
<dbReference type="GO" id="GO:0008289">
    <property type="term" value="F:lipid binding"/>
    <property type="evidence" value="ECO:0007669"/>
    <property type="project" value="InterPro"/>
</dbReference>
<dbReference type="SUPFAM" id="SSF47769">
    <property type="entry name" value="SAM/Pointed domain"/>
    <property type="match status" value="1"/>
</dbReference>
<dbReference type="InParanoid" id="F6RXC5"/>
<feature type="compositionally biased region" description="Polar residues" evidence="3">
    <location>
        <begin position="161"/>
        <end position="178"/>
    </location>
</feature>
<reference evidence="7" key="1">
    <citation type="journal article" date="2002" name="Science">
        <title>The draft genome of Ciona intestinalis: insights into chordate and vertebrate origins.</title>
        <authorList>
            <person name="Dehal P."/>
            <person name="Satou Y."/>
            <person name="Campbell R.K."/>
            <person name="Chapman J."/>
            <person name="Degnan B."/>
            <person name="De Tomaso A."/>
            <person name="Davidson B."/>
            <person name="Di Gregorio A."/>
            <person name="Gelpke M."/>
            <person name="Goodstein D.M."/>
            <person name="Harafuji N."/>
            <person name="Hastings K.E."/>
            <person name="Ho I."/>
            <person name="Hotta K."/>
            <person name="Huang W."/>
            <person name="Kawashima T."/>
            <person name="Lemaire P."/>
            <person name="Martinez D."/>
            <person name="Meinertzhagen I.A."/>
            <person name="Necula S."/>
            <person name="Nonaka M."/>
            <person name="Putnam N."/>
            <person name="Rash S."/>
            <person name="Saiga H."/>
            <person name="Satake M."/>
            <person name="Terry A."/>
            <person name="Yamada L."/>
            <person name="Wang H.G."/>
            <person name="Awazu S."/>
            <person name="Azumi K."/>
            <person name="Boore J."/>
            <person name="Branno M."/>
            <person name="Chin-Bow S."/>
            <person name="DeSantis R."/>
            <person name="Doyle S."/>
            <person name="Francino P."/>
            <person name="Keys D.N."/>
            <person name="Haga S."/>
            <person name="Hayashi H."/>
            <person name="Hino K."/>
            <person name="Imai K.S."/>
            <person name="Inaba K."/>
            <person name="Kano S."/>
            <person name="Kobayashi K."/>
            <person name="Kobayashi M."/>
            <person name="Lee B.I."/>
            <person name="Makabe K.W."/>
            <person name="Manohar C."/>
            <person name="Matassi G."/>
            <person name="Medina M."/>
            <person name="Mochizuki Y."/>
            <person name="Mount S."/>
            <person name="Morishita T."/>
            <person name="Miura S."/>
            <person name="Nakayama A."/>
            <person name="Nishizaka S."/>
            <person name="Nomoto H."/>
            <person name="Ohta F."/>
            <person name="Oishi K."/>
            <person name="Rigoutsos I."/>
            <person name="Sano M."/>
            <person name="Sasaki A."/>
            <person name="Sasakura Y."/>
            <person name="Shoguchi E."/>
            <person name="Shin-i T."/>
            <person name="Spagnuolo A."/>
            <person name="Stainier D."/>
            <person name="Suzuki M.M."/>
            <person name="Tassy O."/>
            <person name="Takatori N."/>
            <person name="Tokuoka M."/>
            <person name="Yagi K."/>
            <person name="Yoshizaki F."/>
            <person name="Wada S."/>
            <person name="Zhang C."/>
            <person name="Hyatt P.D."/>
            <person name="Larimer F."/>
            <person name="Detter C."/>
            <person name="Doggett N."/>
            <person name="Glavina T."/>
            <person name="Hawkins T."/>
            <person name="Richardson P."/>
            <person name="Lucas S."/>
            <person name="Kohara Y."/>
            <person name="Levine M."/>
            <person name="Satoh N."/>
            <person name="Rokhsar D.S."/>
        </authorList>
    </citation>
    <scope>NUCLEOTIDE SEQUENCE [LARGE SCALE GENOMIC DNA]</scope>
</reference>
<dbReference type="EMBL" id="EAAA01001406">
    <property type="status" value="NOT_ANNOTATED_CDS"/>
    <property type="molecule type" value="Genomic_DNA"/>
</dbReference>
<dbReference type="GO" id="GO:0035023">
    <property type="term" value="P:regulation of Rho protein signal transduction"/>
    <property type="evidence" value="ECO:0000318"/>
    <property type="project" value="GO_Central"/>
</dbReference>
<protein>
    <submittedName>
        <fullName evidence="6">Uncharacterized protein</fullName>
    </submittedName>
</protein>
<dbReference type="PANTHER" id="PTHR12659">
    <property type="entry name" value="RHO-TYPE GTPASE ACTIVATING PROTEIN"/>
    <property type="match status" value="1"/>
</dbReference>
<feature type="compositionally biased region" description="Low complexity" evidence="3">
    <location>
        <begin position="363"/>
        <end position="386"/>
    </location>
</feature>
<evidence type="ECO:0000256" key="2">
    <source>
        <dbReference type="ARBA" id="ARBA00022553"/>
    </source>
</evidence>
<dbReference type="STRING" id="7719.ENSCINP00000008340"/>
<evidence type="ECO:0000256" key="3">
    <source>
        <dbReference type="SAM" id="MobiDB-lite"/>
    </source>
</evidence>
<reference evidence="6" key="2">
    <citation type="journal article" date="2008" name="Genome Biol.">
        <title>Improved genome assembly and evidence-based global gene model set for the chordate Ciona intestinalis: new insight into intron and operon populations.</title>
        <authorList>
            <person name="Satou Y."/>
            <person name="Mineta K."/>
            <person name="Ogasawara M."/>
            <person name="Sasakura Y."/>
            <person name="Shoguchi E."/>
            <person name="Ueno K."/>
            <person name="Yamada L."/>
            <person name="Matsumoto J."/>
            <person name="Wasserscheid J."/>
            <person name="Dewar K."/>
            <person name="Wiley G.B."/>
            <person name="Macmil S.L."/>
            <person name="Roe B.A."/>
            <person name="Zeller R.W."/>
            <person name="Hastings K.E."/>
            <person name="Lemaire P."/>
            <person name="Lindquist E."/>
            <person name="Endo T."/>
            <person name="Hotta K."/>
            <person name="Inaba K."/>
        </authorList>
    </citation>
    <scope>NUCLEOTIDE SEQUENCE [LARGE SCALE GENOMIC DNA]</scope>
    <source>
        <strain evidence="6">wild type</strain>
    </source>
</reference>
<dbReference type="Gene3D" id="1.10.287.2070">
    <property type="match status" value="1"/>
</dbReference>
<name>F6RXC5_CIOIN</name>
<sequence length="1048" mass="117850">TERQAADACNWLRAAGFPQYAHFYEAGLFPVDIASVSGDHDFLGQEHIAALVRRLNVLNKCASMRLDKAVAKESQTDEDDDDDDDECAISEFWHFEGGEHRWSRLDSKSSNITSPNGRMLSSGSAHLPHLDETLEDMPGDVFTNALVRPAAIEIERHRQHYSQSEPKQATKNKSSNSFLKRVGDLKKLRPGSFRRKDILQRTNSSDAAIELGESRTKPRHTTDIRSKLGRKNRRLVIGEPTLQSGHEKINSMRCVPIEVSPPTGAPRGRKNSSQSLISSSSSASGSASSSSTPASRMRGFAEDRTTRSDPEHNRVTLELNAAKTRNPTPPIREPLFVMPKGYKPGTFPSGLVEMTDEEPPTSPSSGFVSNSSSSRSRSTSDSFHASQASEPTGRLVRPMSIYDNLPDTVLTQESLDAPGVLDSAFWSVDQIVEQTQSLQQMVQQMEEIHDDTVEPTTVNSLESLPCQFNSAMETLPSYSSEVSNLSPPHQTISKNIPYPFKQEGAIDLTYRHCVERFLKYIKLSLEIHNLSVGQLMILRKLSVLKLTALMESYASNNNKGSLNWSVPRFIRRIKVPDYKDRAVFGVPLLHNVQRFGQPLPQCIQRALAYLRRTALDQVGLFRKPGVRSRIQKLRASCENNPELSSFDDCTAFDVADMVKQYFRELPDPLMTMKLSDTYVGIFLYVPEELRLQTLQAATMLLPDETRETLKTLLCFLSDVASRSSENHMNETNLATCFAPSLFHQQYGSLKTMTSASPKIRKQQKVPGASLGRPDIKEMNENMAANQCLAFMICQVKNLFRIPEDAMTQCRMSVMQQAEDVLASEIGYSASDLVVEGDNHADYHSYVDRTVLQTMREEQRISQNKGGWQNVPSSAGSDLSCKKMHDGNPLRLWRCQVEVSGATEEQLLERILHERHVWDDDLIQWKVLKRPDERTQLFQTARAEMSPHPTRDYCVLRSWRRNVNSRGASVIVETSTSNPSMLGDVRGVILASRYVIEPTDDPLTCQLTHVCRVDTKGRNPEWYNKAYGHVVVQQLLRIRDSVRVMPPKT</sequence>
<dbReference type="GO" id="GO:0030036">
    <property type="term" value="P:actin cytoskeleton organization"/>
    <property type="evidence" value="ECO:0000318"/>
    <property type="project" value="GO_Central"/>
</dbReference>
<feature type="domain" description="START" evidence="5">
    <location>
        <begin position="866"/>
        <end position="1022"/>
    </location>
</feature>
<feature type="region of interest" description="Disordered" evidence="3">
    <location>
        <begin position="157"/>
        <end position="178"/>
    </location>
</feature>
<dbReference type="PROSITE" id="PS50848">
    <property type="entry name" value="START"/>
    <property type="match status" value="1"/>
</dbReference>
<dbReference type="SMART" id="SM00234">
    <property type="entry name" value="START"/>
    <property type="match status" value="1"/>
</dbReference>
<dbReference type="GeneTree" id="ENSGT00950000183061"/>
<dbReference type="AlphaFoldDB" id="F6RXC5"/>
<dbReference type="SUPFAM" id="SSF48350">
    <property type="entry name" value="GTPase activation domain, GAP"/>
    <property type="match status" value="1"/>
</dbReference>
<dbReference type="CDD" id="cd08869">
    <property type="entry name" value="START_RhoGAP"/>
    <property type="match status" value="1"/>
</dbReference>
<keyword evidence="1" id="KW-0343">GTPase activation</keyword>
<feature type="compositionally biased region" description="Basic and acidic residues" evidence="3">
    <location>
        <begin position="299"/>
        <end position="315"/>
    </location>
</feature>
<feature type="region of interest" description="Disordered" evidence="3">
    <location>
        <begin position="209"/>
        <end position="395"/>
    </location>
</feature>
<dbReference type="FunCoup" id="F6RXC5">
    <property type="interactions" value="2"/>
</dbReference>
<dbReference type="InterPro" id="IPR013761">
    <property type="entry name" value="SAM/pointed_sf"/>
</dbReference>
<dbReference type="OMA" id="CVNAMST"/>
<dbReference type="GO" id="GO:0007165">
    <property type="term" value="P:signal transduction"/>
    <property type="evidence" value="ECO:0007669"/>
    <property type="project" value="InterPro"/>
</dbReference>
<dbReference type="SMART" id="SM00324">
    <property type="entry name" value="RhoGAP"/>
    <property type="match status" value="1"/>
</dbReference>
<feature type="region of interest" description="Disordered" evidence="3">
    <location>
        <begin position="105"/>
        <end position="132"/>
    </location>
</feature>
<dbReference type="Pfam" id="PF00620">
    <property type="entry name" value="RhoGAP"/>
    <property type="match status" value="1"/>
</dbReference>
<feature type="compositionally biased region" description="Basic and acidic residues" evidence="3">
    <location>
        <begin position="212"/>
        <end position="226"/>
    </location>
</feature>
<dbReference type="Gene3D" id="1.10.555.10">
    <property type="entry name" value="Rho GTPase activation protein"/>
    <property type="match status" value="1"/>
</dbReference>
<dbReference type="GO" id="GO:0005096">
    <property type="term" value="F:GTPase activator activity"/>
    <property type="evidence" value="ECO:0000318"/>
    <property type="project" value="GO_Central"/>
</dbReference>
<dbReference type="InterPro" id="IPR000198">
    <property type="entry name" value="RhoGAP_dom"/>
</dbReference>
<evidence type="ECO:0000313" key="7">
    <source>
        <dbReference type="Proteomes" id="UP000008144"/>
    </source>
</evidence>
<evidence type="ECO:0000259" key="5">
    <source>
        <dbReference type="PROSITE" id="PS50848"/>
    </source>
</evidence>
<reference evidence="6" key="4">
    <citation type="submission" date="2025-09" db="UniProtKB">
        <authorList>
            <consortium name="Ensembl"/>
        </authorList>
    </citation>
    <scope>IDENTIFICATION</scope>
</reference>
<dbReference type="EMBL" id="EAAA01001407">
    <property type="status" value="NOT_ANNOTATED_CDS"/>
    <property type="molecule type" value="Genomic_DNA"/>
</dbReference>